<comment type="caution">
    <text evidence="3">The sequence shown here is derived from an EMBL/GenBank/DDBJ whole genome shotgun (WGS) entry which is preliminary data.</text>
</comment>
<feature type="region of interest" description="Disordered" evidence="1">
    <location>
        <begin position="115"/>
        <end position="149"/>
    </location>
</feature>
<dbReference type="AlphaFoldDB" id="A0A151MTD3"/>
<organism evidence="3 4">
    <name type="scientific">Alligator mississippiensis</name>
    <name type="common">American alligator</name>
    <dbReference type="NCBI Taxonomy" id="8496"/>
    <lineage>
        <taxon>Eukaryota</taxon>
        <taxon>Metazoa</taxon>
        <taxon>Chordata</taxon>
        <taxon>Craniata</taxon>
        <taxon>Vertebrata</taxon>
        <taxon>Euteleostomi</taxon>
        <taxon>Archelosauria</taxon>
        <taxon>Archosauria</taxon>
        <taxon>Crocodylia</taxon>
        <taxon>Alligatoridae</taxon>
        <taxon>Alligatorinae</taxon>
        <taxon>Alligator</taxon>
    </lineage>
</organism>
<accession>A0A151MTD3</accession>
<reference evidence="3 4" key="1">
    <citation type="journal article" date="2012" name="Genome Biol.">
        <title>Sequencing three crocodilian genomes to illuminate the evolution of archosaurs and amniotes.</title>
        <authorList>
            <person name="St John J.A."/>
            <person name="Braun E.L."/>
            <person name="Isberg S.R."/>
            <person name="Miles L.G."/>
            <person name="Chong A.Y."/>
            <person name="Gongora J."/>
            <person name="Dalzell P."/>
            <person name="Moran C."/>
            <person name="Bed'hom B."/>
            <person name="Abzhanov A."/>
            <person name="Burgess S.C."/>
            <person name="Cooksey A.M."/>
            <person name="Castoe T.A."/>
            <person name="Crawford N.G."/>
            <person name="Densmore L.D."/>
            <person name="Drew J.C."/>
            <person name="Edwards S.V."/>
            <person name="Faircloth B.C."/>
            <person name="Fujita M.K."/>
            <person name="Greenwold M.J."/>
            <person name="Hoffmann F.G."/>
            <person name="Howard J.M."/>
            <person name="Iguchi T."/>
            <person name="Janes D.E."/>
            <person name="Khan S.Y."/>
            <person name="Kohno S."/>
            <person name="de Koning A.J."/>
            <person name="Lance S.L."/>
            <person name="McCarthy F.M."/>
            <person name="McCormack J.E."/>
            <person name="Merchant M.E."/>
            <person name="Peterson D.G."/>
            <person name="Pollock D.D."/>
            <person name="Pourmand N."/>
            <person name="Raney B.J."/>
            <person name="Roessler K.A."/>
            <person name="Sanford J.R."/>
            <person name="Sawyer R.H."/>
            <person name="Schmidt C.J."/>
            <person name="Triplett E.W."/>
            <person name="Tuberville T.D."/>
            <person name="Venegas-Anaya M."/>
            <person name="Howard J.T."/>
            <person name="Jarvis E.D."/>
            <person name="Guillette L.J.Jr."/>
            <person name="Glenn T.C."/>
            <person name="Green R.E."/>
            <person name="Ray D.A."/>
        </authorList>
    </citation>
    <scope>NUCLEOTIDE SEQUENCE [LARGE SCALE GENOMIC DNA]</scope>
    <source>
        <strain evidence="3">KSC_2009_1</strain>
    </source>
</reference>
<feature type="compositionally biased region" description="Polar residues" evidence="1">
    <location>
        <begin position="138"/>
        <end position="149"/>
    </location>
</feature>
<feature type="domain" description="Integrase p58-like C-terminal" evidence="2">
    <location>
        <begin position="18"/>
        <end position="52"/>
    </location>
</feature>
<evidence type="ECO:0000259" key="2">
    <source>
        <dbReference type="Pfam" id="PF22938"/>
    </source>
</evidence>
<evidence type="ECO:0000256" key="1">
    <source>
        <dbReference type="SAM" id="MobiDB-lite"/>
    </source>
</evidence>
<proteinExistence type="predicted"/>
<name>A0A151MTD3_ALLMI</name>
<dbReference type="EMBL" id="AKHW03005127">
    <property type="protein sequence ID" value="KYO27770.1"/>
    <property type="molecule type" value="Genomic_DNA"/>
</dbReference>
<dbReference type="Pfam" id="PF22938">
    <property type="entry name" value="Integrase_p58_C"/>
    <property type="match status" value="1"/>
</dbReference>
<dbReference type="Proteomes" id="UP000050525">
    <property type="component" value="Unassembled WGS sequence"/>
</dbReference>
<protein>
    <recommendedName>
        <fullName evidence="2">Integrase p58-like C-terminal domain-containing protein</fullName>
    </recommendedName>
</protein>
<dbReference type="InterPro" id="IPR054465">
    <property type="entry name" value="Integrase_p58-like_C"/>
</dbReference>
<sequence>MLVLFLDRKSKLLARWQGPYEVIRQVGPLDYEVYQADKQKQQQVYHVNLLKKWEDQECMYLASPPDELELGPSLTEERGPGNVELALRFSEDQRGQAAKRIGEFGDVFQETPGVAQDVVHRIKTPPRPGDLGELETHSPVTTGTDKSRN</sequence>
<evidence type="ECO:0000313" key="3">
    <source>
        <dbReference type="EMBL" id="KYO27770.1"/>
    </source>
</evidence>
<evidence type="ECO:0000313" key="4">
    <source>
        <dbReference type="Proteomes" id="UP000050525"/>
    </source>
</evidence>
<gene>
    <name evidence="3" type="ORF">Y1Q_0005315</name>
</gene>
<keyword evidence="4" id="KW-1185">Reference proteome</keyword>